<dbReference type="EMBL" id="MU250550">
    <property type="protein sequence ID" value="KAG7442615.1"/>
    <property type="molecule type" value="Genomic_DNA"/>
</dbReference>
<accession>A0A9P7VL94</accession>
<gene>
    <name evidence="2" type="ORF">BT62DRAFT_872322</name>
</gene>
<feature type="non-terminal residue" evidence="2">
    <location>
        <position position="1"/>
    </location>
</feature>
<feature type="signal peptide" evidence="1">
    <location>
        <begin position="1"/>
        <end position="18"/>
    </location>
</feature>
<dbReference type="RefSeq" id="XP_043036115.1">
    <property type="nucleotide sequence ID" value="XM_043182527.1"/>
</dbReference>
<name>A0A9P7VL94_9AGAR</name>
<reference evidence="2" key="1">
    <citation type="submission" date="2020-11" db="EMBL/GenBank/DDBJ databases">
        <title>Adaptations for nitrogen fixation in a non-lichenized fungal sporocarp promotes dispersal by wood-feeding termites.</title>
        <authorList>
            <consortium name="DOE Joint Genome Institute"/>
            <person name="Koch R.A."/>
            <person name="Yoon G."/>
            <person name="Arayal U."/>
            <person name="Lail K."/>
            <person name="Amirebrahimi M."/>
            <person name="Labutti K."/>
            <person name="Lipzen A."/>
            <person name="Riley R."/>
            <person name="Barry K."/>
            <person name="Henrissat B."/>
            <person name="Grigoriev I.V."/>
            <person name="Herr J.R."/>
            <person name="Aime M.C."/>
        </authorList>
    </citation>
    <scope>NUCLEOTIDE SEQUENCE</scope>
    <source>
        <strain evidence="2">MCA 3950</strain>
    </source>
</reference>
<sequence length="59" mass="6305">TDPFRAHLIALLSIYALGAPSAPVPMYDGPSDWGTSAILRSLEDFANRMYAAEHALSGV</sequence>
<dbReference type="OrthoDB" id="3133167at2759"/>
<protein>
    <submittedName>
        <fullName evidence="2">Uncharacterized protein</fullName>
    </submittedName>
</protein>
<dbReference type="GeneID" id="66104824"/>
<dbReference type="AlphaFoldDB" id="A0A9P7VL94"/>
<keyword evidence="1" id="KW-0732">Signal</keyword>
<evidence type="ECO:0000256" key="1">
    <source>
        <dbReference type="SAM" id="SignalP"/>
    </source>
</evidence>
<proteinExistence type="predicted"/>
<comment type="caution">
    <text evidence="2">The sequence shown here is derived from an EMBL/GenBank/DDBJ whole genome shotgun (WGS) entry which is preliminary data.</text>
</comment>
<evidence type="ECO:0000313" key="2">
    <source>
        <dbReference type="EMBL" id="KAG7442615.1"/>
    </source>
</evidence>
<feature type="chain" id="PRO_5040146509" evidence="1">
    <location>
        <begin position="19"/>
        <end position="59"/>
    </location>
</feature>
<evidence type="ECO:0000313" key="3">
    <source>
        <dbReference type="Proteomes" id="UP000812287"/>
    </source>
</evidence>
<feature type="non-terminal residue" evidence="2">
    <location>
        <position position="59"/>
    </location>
</feature>
<dbReference type="Proteomes" id="UP000812287">
    <property type="component" value="Unassembled WGS sequence"/>
</dbReference>
<keyword evidence="3" id="KW-1185">Reference proteome</keyword>
<organism evidence="2 3">
    <name type="scientific">Guyanagaster necrorhizus</name>
    <dbReference type="NCBI Taxonomy" id="856835"/>
    <lineage>
        <taxon>Eukaryota</taxon>
        <taxon>Fungi</taxon>
        <taxon>Dikarya</taxon>
        <taxon>Basidiomycota</taxon>
        <taxon>Agaricomycotina</taxon>
        <taxon>Agaricomycetes</taxon>
        <taxon>Agaricomycetidae</taxon>
        <taxon>Agaricales</taxon>
        <taxon>Marasmiineae</taxon>
        <taxon>Physalacriaceae</taxon>
        <taxon>Guyanagaster</taxon>
    </lineage>
</organism>